<dbReference type="Proteomes" id="UP000469185">
    <property type="component" value="Unassembled WGS sequence"/>
</dbReference>
<reference evidence="1 2" key="1">
    <citation type="submission" date="2020-02" db="EMBL/GenBank/DDBJ databases">
        <authorList>
            <person name="Li X.-J."/>
            <person name="Feng X.-M."/>
        </authorList>
    </citation>
    <scope>NUCLEOTIDE SEQUENCE [LARGE SCALE GENOMIC DNA]</scope>
    <source>
        <strain evidence="1 2">CGMCC 4.7225</strain>
    </source>
</reference>
<accession>A0A6N9YN81</accession>
<proteinExistence type="predicted"/>
<gene>
    <name evidence="1" type="ORF">G1H11_14080</name>
</gene>
<keyword evidence="2" id="KW-1185">Reference proteome</keyword>
<organism evidence="1 2">
    <name type="scientific">Phytoactinopolyspora alkaliphila</name>
    <dbReference type="NCBI Taxonomy" id="1783498"/>
    <lineage>
        <taxon>Bacteria</taxon>
        <taxon>Bacillati</taxon>
        <taxon>Actinomycetota</taxon>
        <taxon>Actinomycetes</taxon>
        <taxon>Jiangellales</taxon>
        <taxon>Jiangellaceae</taxon>
        <taxon>Phytoactinopolyspora</taxon>
    </lineage>
</organism>
<protein>
    <recommendedName>
        <fullName evidence="3">Ig-like domain-containing protein</fullName>
    </recommendedName>
</protein>
<evidence type="ECO:0008006" key="3">
    <source>
        <dbReference type="Google" id="ProtNLM"/>
    </source>
</evidence>
<name>A0A6N9YN81_9ACTN</name>
<dbReference type="AlphaFoldDB" id="A0A6N9YN81"/>
<evidence type="ECO:0000313" key="2">
    <source>
        <dbReference type="Proteomes" id="UP000469185"/>
    </source>
</evidence>
<evidence type="ECO:0000313" key="1">
    <source>
        <dbReference type="EMBL" id="NED96434.1"/>
    </source>
</evidence>
<comment type="caution">
    <text evidence="1">The sequence shown here is derived from an EMBL/GenBank/DDBJ whole genome shotgun (WGS) entry which is preliminary data.</text>
</comment>
<dbReference type="EMBL" id="JAAGOB010000007">
    <property type="protein sequence ID" value="NED96434.1"/>
    <property type="molecule type" value="Genomic_DNA"/>
</dbReference>
<dbReference type="RefSeq" id="WP_163819223.1">
    <property type="nucleotide sequence ID" value="NZ_JAAGOB010000007.1"/>
</dbReference>
<dbReference type="InterPro" id="IPR056928">
    <property type="entry name" value="Gp77-like"/>
</dbReference>
<dbReference type="Pfam" id="PF23148">
    <property type="entry name" value="Gp77"/>
    <property type="match status" value="1"/>
</dbReference>
<sequence>MNLAAAVSPNVTVKDPDDRLDYAWTAADWLTDGDTITSHEFIVPESDTLTVDDSSVVDGVVIAWISGGNRGTDVNVTCRITTAQGRTKDATVKFMIRDR</sequence>